<gene>
    <name evidence="2" type="ORF">C7I85_13815</name>
</gene>
<name>A0A2P7SCN4_9HYPH</name>
<protein>
    <recommendedName>
        <fullName evidence="4">DUF3775 domain-containing protein</fullName>
    </recommendedName>
</protein>
<organism evidence="2 3">
    <name type="scientific">Pseudaminobacter soli</name>
    <name type="common">ex Li et al. 2025</name>
    <dbReference type="NCBI Taxonomy" id="1295366"/>
    <lineage>
        <taxon>Bacteria</taxon>
        <taxon>Pseudomonadati</taxon>
        <taxon>Pseudomonadota</taxon>
        <taxon>Alphaproteobacteria</taxon>
        <taxon>Hyphomicrobiales</taxon>
        <taxon>Phyllobacteriaceae</taxon>
        <taxon>Pseudaminobacter</taxon>
    </lineage>
</organism>
<proteinExistence type="predicted"/>
<dbReference type="Proteomes" id="UP000240653">
    <property type="component" value="Unassembled WGS sequence"/>
</dbReference>
<keyword evidence="3" id="KW-1185">Reference proteome</keyword>
<evidence type="ECO:0000313" key="2">
    <source>
        <dbReference type="EMBL" id="PSJ60243.1"/>
    </source>
</evidence>
<dbReference type="InterPro" id="IPR022254">
    <property type="entry name" value="DUF3775"/>
</dbReference>
<sequence>MKRGIGVDEEEGPDLSVPLKTVCFIIMKAREFDAKEDVSEPDPGSNPTDDENVGVLEDHRDDPVQEELLSFISDLSIDEQIDLVTLMWLGRDDYEAKDWDEVRRQATEAHNEHTAEYLCGEPLLADYLGDGLDMIGLSCTDYESGHL</sequence>
<reference evidence="2 3" key="1">
    <citation type="submission" date="2018-03" db="EMBL/GenBank/DDBJ databases">
        <title>The draft genome of Mesorhizobium soli JCM 19897.</title>
        <authorList>
            <person name="Li L."/>
            <person name="Liu L."/>
            <person name="Liang L."/>
            <person name="Wang T."/>
            <person name="Zhang X."/>
        </authorList>
    </citation>
    <scope>NUCLEOTIDE SEQUENCE [LARGE SCALE GENOMIC DNA]</scope>
    <source>
        <strain evidence="2 3">JCM 19897</strain>
    </source>
</reference>
<dbReference type="Pfam" id="PF12616">
    <property type="entry name" value="DUF3775"/>
    <property type="match status" value="1"/>
</dbReference>
<evidence type="ECO:0000313" key="3">
    <source>
        <dbReference type="Proteomes" id="UP000240653"/>
    </source>
</evidence>
<comment type="caution">
    <text evidence="2">The sequence shown here is derived from an EMBL/GenBank/DDBJ whole genome shotgun (WGS) entry which is preliminary data.</text>
</comment>
<accession>A0A2P7SCN4</accession>
<dbReference type="EMBL" id="PXYL01000006">
    <property type="protein sequence ID" value="PSJ60243.1"/>
    <property type="molecule type" value="Genomic_DNA"/>
</dbReference>
<evidence type="ECO:0000256" key="1">
    <source>
        <dbReference type="SAM" id="MobiDB-lite"/>
    </source>
</evidence>
<dbReference type="OrthoDB" id="5641374at2"/>
<feature type="region of interest" description="Disordered" evidence="1">
    <location>
        <begin position="34"/>
        <end position="60"/>
    </location>
</feature>
<evidence type="ECO:0008006" key="4">
    <source>
        <dbReference type="Google" id="ProtNLM"/>
    </source>
</evidence>
<dbReference type="RefSeq" id="WP_106724576.1">
    <property type="nucleotide sequence ID" value="NZ_PXYL01000006.1"/>
</dbReference>
<dbReference type="AlphaFoldDB" id="A0A2P7SCN4"/>